<comment type="caution">
    <text evidence="2">The sequence shown here is derived from an EMBL/GenBank/DDBJ whole genome shotgun (WGS) entry which is preliminary data.</text>
</comment>
<sequence>MKHPEVVQSVLDTTDRFNDIRNTIWVYGTSSPLMDLFTAKPIMSYSPAYSKLTSPMSNYRQYSTSKPIQLFEFIAQLNDGSKTAFFHF</sequence>
<accession>A0ABT0WE00</accession>
<feature type="domain" description="Spore germination protein N-terminal" evidence="1">
    <location>
        <begin position="7"/>
        <end position="82"/>
    </location>
</feature>
<organism evidence="2 3">
    <name type="scientific">Neobacillus pocheonensis</name>
    <dbReference type="NCBI Taxonomy" id="363869"/>
    <lineage>
        <taxon>Bacteria</taxon>
        <taxon>Bacillati</taxon>
        <taxon>Bacillota</taxon>
        <taxon>Bacilli</taxon>
        <taxon>Bacillales</taxon>
        <taxon>Bacillaceae</taxon>
        <taxon>Neobacillus</taxon>
    </lineage>
</organism>
<gene>
    <name evidence="2" type="ORF">NDK43_22075</name>
</gene>
<dbReference type="EMBL" id="JAMQCR010000002">
    <property type="protein sequence ID" value="MCM2534540.1"/>
    <property type="molecule type" value="Genomic_DNA"/>
</dbReference>
<dbReference type="Proteomes" id="UP001523262">
    <property type="component" value="Unassembled WGS sequence"/>
</dbReference>
<protein>
    <recommendedName>
        <fullName evidence="1">Spore germination protein N-terminal domain-containing protein</fullName>
    </recommendedName>
</protein>
<evidence type="ECO:0000313" key="2">
    <source>
        <dbReference type="EMBL" id="MCM2534540.1"/>
    </source>
</evidence>
<keyword evidence="3" id="KW-1185">Reference proteome</keyword>
<evidence type="ECO:0000313" key="3">
    <source>
        <dbReference type="Proteomes" id="UP001523262"/>
    </source>
</evidence>
<proteinExistence type="predicted"/>
<dbReference type="Pfam" id="PF25198">
    <property type="entry name" value="Spore_GerAC_N"/>
    <property type="match status" value="1"/>
</dbReference>
<name>A0ABT0WE00_9BACI</name>
<dbReference type="InterPro" id="IPR057336">
    <property type="entry name" value="GerAC_N"/>
</dbReference>
<reference evidence="2 3" key="1">
    <citation type="submission" date="2022-06" db="EMBL/GenBank/DDBJ databases">
        <authorList>
            <person name="Jeon C.O."/>
        </authorList>
    </citation>
    <scope>NUCLEOTIDE SEQUENCE [LARGE SCALE GENOMIC DNA]</scope>
    <source>
        <strain evidence="2 3">KCTC 13943</strain>
    </source>
</reference>
<evidence type="ECO:0000259" key="1">
    <source>
        <dbReference type="Pfam" id="PF25198"/>
    </source>
</evidence>